<dbReference type="RefSeq" id="WP_146567389.1">
    <property type="nucleotide sequence ID" value="NZ_SIHJ01000003.1"/>
</dbReference>
<comment type="caution">
    <text evidence="13">The sequence shown here is derived from an EMBL/GenBank/DDBJ whole genome shotgun (WGS) entry which is preliminary data.</text>
</comment>
<feature type="binding site" evidence="11">
    <location>
        <position position="30"/>
    </location>
    <ligand>
        <name>NAD(+)</name>
        <dbReference type="ChEBI" id="CHEBI:57540"/>
    </ligand>
</feature>
<feature type="binding site" evidence="10">
    <location>
        <begin position="150"/>
        <end position="153"/>
    </location>
    <ligand>
        <name>substrate</name>
    </ligand>
</feature>
<sequence length="440" mass="48034">MKIAVIGTGYVGLVTGTCFADSGNDVTCIDINEAKIEGLKRGEVPIYEPGLSELVIHNSEAGRLHFTTDTAAAVAPAEVVYLAVGTPQGDDGAADLSAMWAVVKAIAPSLREDAVVVTKSTVPVGTNARIFGMLKEFTGRECDVASNPEFLKEGAAIEDFMKPDRVVVGVRRPEVGDVLHQLYKPFLRTEKPFLVMSPESAEMTKYVANALLATKISFINEMANLCEKMGGDINDVRRGIGHDSRIGFAFLFPGVGYGGSCFPKDVRALESMTVDKELTPAMLRAVDEVNERQKHVVSQKLDAHFGGDLAGKKIAVWGLAFKPRTDDIREAPALVLIDWLLSKGAKVVAHDPEAMDNVRAELGDKIEFAEGRMDALKGADALCIMTEWKDYHSPDFAEMYQLMGDPAVFDGRNLYEPERMARRGYCYHSIGRPMVDGRKQ</sequence>
<feature type="domain" description="UDP-glucose/GDP-mannose dehydrogenase C-terminal" evidence="12">
    <location>
        <begin position="315"/>
        <end position="417"/>
    </location>
</feature>
<feature type="binding site" evidence="11">
    <location>
        <position position="35"/>
    </location>
    <ligand>
        <name>NAD(+)</name>
        <dbReference type="ChEBI" id="CHEBI:57540"/>
    </ligand>
</feature>
<organism evidence="13 14">
    <name type="scientific">Posidoniimonas corsicana</name>
    <dbReference type="NCBI Taxonomy" id="1938618"/>
    <lineage>
        <taxon>Bacteria</taxon>
        <taxon>Pseudomonadati</taxon>
        <taxon>Planctomycetota</taxon>
        <taxon>Planctomycetia</taxon>
        <taxon>Pirellulales</taxon>
        <taxon>Lacipirellulaceae</taxon>
        <taxon>Posidoniimonas</taxon>
    </lineage>
</organism>
<evidence type="ECO:0000256" key="7">
    <source>
        <dbReference type="ARBA" id="ARBA00047473"/>
    </source>
</evidence>
<dbReference type="SUPFAM" id="SSF48179">
    <property type="entry name" value="6-phosphogluconate dehydrogenase C-terminal domain-like"/>
    <property type="match status" value="1"/>
</dbReference>
<dbReference type="InterPro" id="IPR036220">
    <property type="entry name" value="UDP-Glc/GDP-Man_DH_C_sf"/>
</dbReference>
<feature type="binding site" evidence="11">
    <location>
        <position position="121"/>
    </location>
    <ligand>
        <name>NAD(+)</name>
        <dbReference type="ChEBI" id="CHEBI:57540"/>
    </ligand>
</feature>
<dbReference type="NCBIfam" id="TIGR03026">
    <property type="entry name" value="NDP-sugDHase"/>
    <property type="match status" value="1"/>
</dbReference>
<dbReference type="Pfam" id="PF03721">
    <property type="entry name" value="UDPG_MGDP_dh_N"/>
    <property type="match status" value="1"/>
</dbReference>
<feature type="binding site" evidence="11">
    <location>
        <position position="264"/>
    </location>
    <ligand>
        <name>NAD(+)</name>
        <dbReference type="ChEBI" id="CHEBI:57540"/>
    </ligand>
</feature>
<dbReference type="GO" id="GO:0006065">
    <property type="term" value="P:UDP-glucuronate biosynthetic process"/>
    <property type="evidence" value="ECO:0007669"/>
    <property type="project" value="UniProtKB-UniPathway"/>
</dbReference>
<keyword evidence="5 8" id="KW-0560">Oxidoreductase</keyword>
<dbReference type="Proteomes" id="UP000316714">
    <property type="component" value="Unassembled WGS sequence"/>
</dbReference>
<evidence type="ECO:0000256" key="10">
    <source>
        <dbReference type="PIRSR" id="PIRSR500134-2"/>
    </source>
</evidence>
<feature type="binding site" evidence="11">
    <location>
        <position position="153"/>
    </location>
    <ligand>
        <name>NAD(+)</name>
        <dbReference type="ChEBI" id="CHEBI:57540"/>
    </ligand>
</feature>
<dbReference type="InterPro" id="IPR014026">
    <property type="entry name" value="UDP-Glc/GDP-Man_DH_dimer"/>
</dbReference>
<dbReference type="EC" id="1.1.1.22" evidence="3 8"/>
<feature type="binding site" evidence="11">
    <location>
        <position position="329"/>
    </location>
    <ligand>
        <name>NAD(+)</name>
        <dbReference type="ChEBI" id="CHEBI:57540"/>
    </ligand>
</feature>
<dbReference type="GO" id="GO:0003979">
    <property type="term" value="F:UDP-glucose 6-dehydrogenase activity"/>
    <property type="evidence" value="ECO:0007669"/>
    <property type="project" value="UniProtKB-EC"/>
</dbReference>
<evidence type="ECO:0000313" key="14">
    <source>
        <dbReference type="Proteomes" id="UP000316714"/>
    </source>
</evidence>
<evidence type="ECO:0000256" key="4">
    <source>
        <dbReference type="ARBA" id="ARBA00015132"/>
    </source>
</evidence>
<dbReference type="PIRSF" id="PIRSF000124">
    <property type="entry name" value="UDPglc_GDPman_dh"/>
    <property type="match status" value="1"/>
</dbReference>
<evidence type="ECO:0000256" key="5">
    <source>
        <dbReference type="ARBA" id="ARBA00023002"/>
    </source>
</evidence>
<evidence type="ECO:0000259" key="12">
    <source>
        <dbReference type="SMART" id="SM00984"/>
    </source>
</evidence>
<evidence type="ECO:0000313" key="13">
    <source>
        <dbReference type="EMBL" id="TWT32206.1"/>
    </source>
</evidence>
<reference evidence="13 14" key="1">
    <citation type="submission" date="2019-02" db="EMBL/GenBank/DDBJ databases">
        <title>Deep-cultivation of Planctomycetes and their phenomic and genomic characterization uncovers novel biology.</title>
        <authorList>
            <person name="Wiegand S."/>
            <person name="Jogler M."/>
            <person name="Boedeker C."/>
            <person name="Pinto D."/>
            <person name="Vollmers J."/>
            <person name="Rivas-Marin E."/>
            <person name="Kohn T."/>
            <person name="Peeters S.H."/>
            <person name="Heuer A."/>
            <person name="Rast P."/>
            <person name="Oberbeckmann S."/>
            <person name="Bunk B."/>
            <person name="Jeske O."/>
            <person name="Meyerdierks A."/>
            <person name="Storesund J.E."/>
            <person name="Kallscheuer N."/>
            <person name="Luecker S."/>
            <person name="Lage O.M."/>
            <person name="Pohl T."/>
            <person name="Merkel B.J."/>
            <person name="Hornburger P."/>
            <person name="Mueller R.-W."/>
            <person name="Bruemmer F."/>
            <person name="Labrenz M."/>
            <person name="Spormann A.M."/>
            <person name="Op Den Camp H."/>
            <person name="Overmann J."/>
            <person name="Amann R."/>
            <person name="Jetten M.S.M."/>
            <person name="Mascher T."/>
            <person name="Medema M.H."/>
            <person name="Devos D.P."/>
            <person name="Kaster A.-K."/>
            <person name="Ovreas L."/>
            <person name="Rohde M."/>
            <person name="Galperin M.Y."/>
            <person name="Jogler C."/>
        </authorList>
    </citation>
    <scope>NUCLEOTIDE SEQUENCE [LARGE SCALE GENOMIC DNA]</scope>
    <source>
        <strain evidence="13 14">KOR34</strain>
    </source>
</reference>
<dbReference type="GO" id="GO:0000271">
    <property type="term" value="P:polysaccharide biosynthetic process"/>
    <property type="evidence" value="ECO:0007669"/>
    <property type="project" value="InterPro"/>
</dbReference>
<dbReference type="Gene3D" id="1.20.5.100">
    <property type="entry name" value="Cytochrome c1, transmembrane anchor, C-terminal"/>
    <property type="match status" value="1"/>
</dbReference>
<feature type="binding site" evidence="10">
    <location>
        <position position="322"/>
    </location>
    <ligand>
        <name>substrate</name>
    </ligand>
</feature>
<evidence type="ECO:0000256" key="8">
    <source>
        <dbReference type="PIRNR" id="PIRNR000124"/>
    </source>
</evidence>
<gene>
    <name evidence="13" type="primary">tuaD</name>
    <name evidence="13" type="ORF">KOR34_39680</name>
</gene>
<dbReference type="AlphaFoldDB" id="A0A5C5V0Y5"/>
<dbReference type="Gene3D" id="3.40.50.720">
    <property type="entry name" value="NAD(P)-binding Rossmann-like Domain"/>
    <property type="match status" value="2"/>
</dbReference>
<dbReference type="InterPro" id="IPR014027">
    <property type="entry name" value="UDP-Glc/GDP-Man_DH_C"/>
</dbReference>
<dbReference type="OrthoDB" id="9803238at2"/>
<evidence type="ECO:0000256" key="1">
    <source>
        <dbReference type="ARBA" id="ARBA00004701"/>
    </source>
</evidence>
<feature type="active site" description="Nucleophile" evidence="9">
    <location>
        <position position="261"/>
    </location>
</feature>
<feature type="binding site" evidence="10">
    <location>
        <position position="205"/>
    </location>
    <ligand>
        <name>substrate</name>
    </ligand>
</feature>
<dbReference type="SUPFAM" id="SSF52413">
    <property type="entry name" value="UDP-glucose/GDP-mannose dehydrogenase C-terminal domain"/>
    <property type="match status" value="1"/>
</dbReference>
<dbReference type="UniPathway" id="UPA00038">
    <property type="reaction ID" value="UER00491"/>
</dbReference>
<dbReference type="InterPro" id="IPR001732">
    <property type="entry name" value="UDP-Glc/GDP-Man_DH_N"/>
</dbReference>
<dbReference type="GO" id="GO:0051287">
    <property type="term" value="F:NAD binding"/>
    <property type="evidence" value="ECO:0007669"/>
    <property type="project" value="InterPro"/>
</dbReference>
<comment type="similarity">
    <text evidence="2 8">Belongs to the UDP-glucose/GDP-mannose dehydrogenase family.</text>
</comment>
<dbReference type="InterPro" id="IPR036291">
    <property type="entry name" value="NAD(P)-bd_dom_sf"/>
</dbReference>
<feature type="binding site" evidence="11">
    <location>
        <position position="86"/>
    </location>
    <ligand>
        <name>NAD(+)</name>
        <dbReference type="ChEBI" id="CHEBI:57540"/>
    </ligand>
</feature>
<keyword evidence="14" id="KW-1185">Reference proteome</keyword>
<feature type="binding site" evidence="10">
    <location>
        <begin position="250"/>
        <end position="254"/>
    </location>
    <ligand>
        <name>substrate</name>
    </ligand>
</feature>
<evidence type="ECO:0000256" key="2">
    <source>
        <dbReference type="ARBA" id="ARBA00006601"/>
    </source>
</evidence>
<keyword evidence="6 8" id="KW-0520">NAD</keyword>
<proteinExistence type="inferred from homology"/>
<dbReference type="Pfam" id="PF00984">
    <property type="entry name" value="UDPG_MGDP_dh"/>
    <property type="match status" value="1"/>
</dbReference>
<comment type="pathway">
    <text evidence="1">Nucleotide-sugar biosynthesis; UDP-alpha-D-glucuronate biosynthesis; UDP-alpha-D-glucuronate from UDP-alpha-D-glucose: step 1/1.</text>
</comment>
<evidence type="ECO:0000256" key="3">
    <source>
        <dbReference type="ARBA" id="ARBA00012954"/>
    </source>
</evidence>
<feature type="binding site" evidence="10">
    <location>
        <position position="258"/>
    </location>
    <ligand>
        <name>substrate</name>
    </ligand>
</feature>
<dbReference type="SMART" id="SM00984">
    <property type="entry name" value="UDPG_MGDP_dh_C"/>
    <property type="match status" value="1"/>
</dbReference>
<dbReference type="Pfam" id="PF03720">
    <property type="entry name" value="UDPG_MGDP_dh_C"/>
    <property type="match status" value="1"/>
</dbReference>
<dbReference type="InterPro" id="IPR017476">
    <property type="entry name" value="UDP-Glc/GDP-Man"/>
</dbReference>
<dbReference type="InterPro" id="IPR028357">
    <property type="entry name" value="UDPglc_DH_bac"/>
</dbReference>
<name>A0A5C5V0Y5_9BACT</name>
<dbReference type="PANTHER" id="PTHR43750">
    <property type="entry name" value="UDP-GLUCOSE 6-DEHYDROGENASE TUAD"/>
    <property type="match status" value="1"/>
</dbReference>
<dbReference type="InterPro" id="IPR008927">
    <property type="entry name" value="6-PGluconate_DH-like_C_sf"/>
</dbReference>
<evidence type="ECO:0000256" key="6">
    <source>
        <dbReference type="ARBA" id="ARBA00023027"/>
    </source>
</evidence>
<evidence type="ECO:0000256" key="11">
    <source>
        <dbReference type="PIRSR" id="PIRSR500134-3"/>
    </source>
</evidence>
<evidence type="ECO:0000256" key="9">
    <source>
        <dbReference type="PIRSR" id="PIRSR500134-1"/>
    </source>
</evidence>
<dbReference type="PIRSF" id="PIRSF500134">
    <property type="entry name" value="UDPglc_DH_bac"/>
    <property type="match status" value="1"/>
</dbReference>
<dbReference type="EMBL" id="SIHJ01000003">
    <property type="protein sequence ID" value="TWT32206.1"/>
    <property type="molecule type" value="Genomic_DNA"/>
</dbReference>
<dbReference type="PANTHER" id="PTHR43750:SF3">
    <property type="entry name" value="UDP-GLUCOSE 6-DEHYDROGENASE TUAD"/>
    <property type="match status" value="1"/>
</dbReference>
<dbReference type="SUPFAM" id="SSF51735">
    <property type="entry name" value="NAD(P)-binding Rossmann-fold domains"/>
    <property type="match status" value="1"/>
</dbReference>
<protein>
    <recommendedName>
        <fullName evidence="4 8">UDP-glucose 6-dehydrogenase</fullName>
        <ecNumber evidence="3 8">1.1.1.22</ecNumber>
    </recommendedName>
</protein>
<accession>A0A5C5V0Y5</accession>
<comment type="catalytic activity">
    <reaction evidence="7 8">
        <text>UDP-alpha-D-glucose + 2 NAD(+) + H2O = UDP-alpha-D-glucuronate + 2 NADH + 3 H(+)</text>
        <dbReference type="Rhea" id="RHEA:23596"/>
        <dbReference type="ChEBI" id="CHEBI:15377"/>
        <dbReference type="ChEBI" id="CHEBI:15378"/>
        <dbReference type="ChEBI" id="CHEBI:57540"/>
        <dbReference type="ChEBI" id="CHEBI:57945"/>
        <dbReference type="ChEBI" id="CHEBI:58052"/>
        <dbReference type="ChEBI" id="CHEBI:58885"/>
        <dbReference type="EC" id="1.1.1.22"/>
    </reaction>
</comment>